<comment type="caution">
    <text evidence="1">The sequence shown here is derived from an EMBL/GenBank/DDBJ whole genome shotgun (WGS) entry which is preliminary data.</text>
</comment>
<dbReference type="AlphaFoldDB" id="A0A9P4HYZ1"/>
<accession>A0A9P4HYZ1</accession>
<dbReference type="Proteomes" id="UP000799776">
    <property type="component" value="Unassembled WGS sequence"/>
</dbReference>
<name>A0A9P4HYZ1_9PEZI</name>
<dbReference type="EMBL" id="ML978718">
    <property type="protein sequence ID" value="KAF2087800.1"/>
    <property type="molecule type" value="Genomic_DNA"/>
</dbReference>
<reference evidence="1" key="1">
    <citation type="journal article" date="2020" name="Stud. Mycol.">
        <title>101 Dothideomycetes genomes: a test case for predicting lifestyles and emergence of pathogens.</title>
        <authorList>
            <person name="Haridas S."/>
            <person name="Albert R."/>
            <person name="Binder M."/>
            <person name="Bloem J."/>
            <person name="Labutti K."/>
            <person name="Salamov A."/>
            <person name="Andreopoulos B."/>
            <person name="Baker S."/>
            <person name="Barry K."/>
            <person name="Bills G."/>
            <person name="Bluhm B."/>
            <person name="Cannon C."/>
            <person name="Castanera R."/>
            <person name="Culley D."/>
            <person name="Daum C."/>
            <person name="Ezra D."/>
            <person name="Gonzalez J."/>
            <person name="Henrissat B."/>
            <person name="Kuo A."/>
            <person name="Liang C."/>
            <person name="Lipzen A."/>
            <person name="Lutzoni F."/>
            <person name="Magnuson J."/>
            <person name="Mondo S."/>
            <person name="Nolan M."/>
            <person name="Ohm R."/>
            <person name="Pangilinan J."/>
            <person name="Park H.-J."/>
            <person name="Ramirez L."/>
            <person name="Alfaro M."/>
            <person name="Sun H."/>
            <person name="Tritt A."/>
            <person name="Yoshinaga Y."/>
            <person name="Zwiers L.-H."/>
            <person name="Turgeon B."/>
            <person name="Goodwin S."/>
            <person name="Spatafora J."/>
            <person name="Crous P."/>
            <person name="Grigoriev I."/>
        </authorList>
    </citation>
    <scope>NUCLEOTIDE SEQUENCE</scope>
    <source>
        <strain evidence="1">CBS 121410</strain>
    </source>
</reference>
<organism evidence="1 2">
    <name type="scientific">Saccharata proteae CBS 121410</name>
    <dbReference type="NCBI Taxonomy" id="1314787"/>
    <lineage>
        <taxon>Eukaryota</taxon>
        <taxon>Fungi</taxon>
        <taxon>Dikarya</taxon>
        <taxon>Ascomycota</taxon>
        <taxon>Pezizomycotina</taxon>
        <taxon>Dothideomycetes</taxon>
        <taxon>Dothideomycetes incertae sedis</taxon>
        <taxon>Botryosphaeriales</taxon>
        <taxon>Saccharataceae</taxon>
        <taxon>Saccharata</taxon>
    </lineage>
</organism>
<evidence type="ECO:0000313" key="2">
    <source>
        <dbReference type="Proteomes" id="UP000799776"/>
    </source>
</evidence>
<proteinExistence type="predicted"/>
<evidence type="ECO:0000313" key="1">
    <source>
        <dbReference type="EMBL" id="KAF2087800.1"/>
    </source>
</evidence>
<protein>
    <submittedName>
        <fullName evidence="1">Uncharacterized protein</fullName>
    </submittedName>
</protein>
<keyword evidence="2" id="KW-1185">Reference proteome</keyword>
<gene>
    <name evidence="1" type="ORF">K490DRAFT_56389</name>
</gene>
<sequence>MAAEWHLASLESELEIGIQGTKMSITRRASRTSGTLVKTSIESADDGRRSPPLHLRTSWLIVRSSPQKQTLARNDINVTAISHTNTCLLQTVQAVAPAMREAARSIYLKNDLRSKPWCRLGKGFQKAWLIIRRPWANPPAADTQTQSKVPDHW</sequence>